<dbReference type="HOGENOM" id="CLU_2670872_0_0_1"/>
<evidence type="ECO:0000256" key="1">
    <source>
        <dbReference type="SAM" id="MobiDB-lite"/>
    </source>
</evidence>
<comment type="caution">
    <text evidence="2">The sequence shown here is derived from an EMBL/GenBank/DDBJ whole genome shotgun (WGS) entry which is preliminary data.</text>
</comment>
<evidence type="ECO:0000313" key="3">
    <source>
        <dbReference type="Proteomes" id="UP000016801"/>
    </source>
</evidence>
<feature type="region of interest" description="Disordered" evidence="1">
    <location>
        <begin position="13"/>
        <end position="33"/>
    </location>
</feature>
<organism evidence="2 3">
    <name type="scientific">Claviceps purpurea (strain 20.1)</name>
    <name type="common">Ergot fungus</name>
    <name type="synonym">Sphacelia segetum</name>
    <dbReference type="NCBI Taxonomy" id="1111077"/>
    <lineage>
        <taxon>Eukaryota</taxon>
        <taxon>Fungi</taxon>
        <taxon>Dikarya</taxon>
        <taxon>Ascomycota</taxon>
        <taxon>Pezizomycotina</taxon>
        <taxon>Sordariomycetes</taxon>
        <taxon>Hypocreomycetidae</taxon>
        <taxon>Hypocreales</taxon>
        <taxon>Clavicipitaceae</taxon>
        <taxon>Claviceps</taxon>
    </lineage>
</organism>
<protein>
    <submittedName>
        <fullName evidence="2">Uncharacterized protein</fullName>
    </submittedName>
</protein>
<dbReference type="Proteomes" id="UP000016801">
    <property type="component" value="Unassembled WGS sequence"/>
</dbReference>
<keyword evidence="3" id="KW-1185">Reference proteome</keyword>
<evidence type="ECO:0000313" key="2">
    <source>
        <dbReference type="EMBL" id="CCE34149.1"/>
    </source>
</evidence>
<sequence length="75" mass="8266">MVGQNCFDLRPAATTDAPSIMRSPTRPPVSKNLQGYAVSAERRKGTGTLTPTLLLIAQELEAQWPLAEYLDTLFF</sequence>
<reference evidence="2 3" key="1">
    <citation type="journal article" date="2013" name="PLoS Genet.">
        <title>Plant-symbiotic fungi as chemical engineers: Multi-genome analysis of the Clavicipitaceae reveals dynamics of alkaloid loci.</title>
        <authorList>
            <person name="Schardl C.L."/>
            <person name="Young C.A."/>
            <person name="Hesse U."/>
            <person name="Amyotte S.G."/>
            <person name="Andreeva K."/>
            <person name="Calie P.J."/>
            <person name="Fleetwood D.J."/>
            <person name="Haws D.C."/>
            <person name="Moore N."/>
            <person name="Oeser B."/>
            <person name="Panaccione D.G."/>
            <person name="Schweri K.K."/>
            <person name="Voisey C.R."/>
            <person name="Farman M.L."/>
            <person name="Jaromczyk J.W."/>
            <person name="Roe B.A."/>
            <person name="O'Sullivan D.M."/>
            <person name="Scott B."/>
            <person name="Tudzynski P."/>
            <person name="An Z."/>
            <person name="Arnaoudova E.G."/>
            <person name="Bullock C.T."/>
            <person name="Charlton N.D."/>
            <person name="Chen L."/>
            <person name="Cox M."/>
            <person name="Dinkins R.D."/>
            <person name="Florea S."/>
            <person name="Glenn A.E."/>
            <person name="Gordon A."/>
            <person name="Gueldener U."/>
            <person name="Harris D.R."/>
            <person name="Hollin W."/>
            <person name="Jaromczyk J."/>
            <person name="Johnson R.D."/>
            <person name="Khan A.K."/>
            <person name="Leistner E."/>
            <person name="Leuchtmann A."/>
            <person name="Li C."/>
            <person name="Liu J."/>
            <person name="Liu J."/>
            <person name="Liu M."/>
            <person name="Mace W."/>
            <person name="Machado C."/>
            <person name="Nagabhyru P."/>
            <person name="Pan J."/>
            <person name="Schmid J."/>
            <person name="Sugawara K."/>
            <person name="Steiner U."/>
            <person name="Takach J.E."/>
            <person name="Tanaka E."/>
            <person name="Webb J.S."/>
            <person name="Wilson E.V."/>
            <person name="Wiseman J.L."/>
            <person name="Yoshida R."/>
            <person name="Zeng Z."/>
        </authorList>
    </citation>
    <scope>NUCLEOTIDE SEQUENCE [LARGE SCALE GENOMIC DNA]</scope>
    <source>
        <strain evidence="2 3">20.1</strain>
    </source>
</reference>
<accession>M1WIA7</accession>
<proteinExistence type="predicted"/>
<gene>
    <name evidence="2" type="ORF">CPUR_08081</name>
</gene>
<dbReference type="VEuPathDB" id="FungiDB:CPUR_08081"/>
<dbReference type="AlphaFoldDB" id="M1WIA7"/>
<name>M1WIA7_CLAP2</name>
<dbReference type="EMBL" id="CAGA01000077">
    <property type="protein sequence ID" value="CCE34149.1"/>
    <property type="molecule type" value="Genomic_DNA"/>
</dbReference>